<evidence type="ECO:0000256" key="1">
    <source>
        <dbReference type="ARBA" id="ARBA00022468"/>
    </source>
</evidence>
<feature type="compositionally biased region" description="Low complexity" evidence="2">
    <location>
        <begin position="283"/>
        <end position="296"/>
    </location>
</feature>
<dbReference type="PANTHER" id="PTHR20913">
    <property type="entry name" value="TBC1 DOMAIN FAMILY MEMBER 20/GTPASE"/>
    <property type="match status" value="1"/>
</dbReference>
<dbReference type="Gene3D" id="1.10.472.80">
    <property type="entry name" value="Ypt/Rab-GAP domain of gyp1p, domain 3"/>
    <property type="match status" value="1"/>
</dbReference>
<protein>
    <submittedName>
        <fullName evidence="4">Uncharacterized protein</fullName>
    </submittedName>
</protein>
<accession>A0A0L0D0K4</accession>
<dbReference type="SUPFAM" id="SSF47923">
    <property type="entry name" value="Ypt/Rab-GAP domain of gyp1p"/>
    <property type="match status" value="1"/>
</dbReference>
<dbReference type="InterPro" id="IPR045913">
    <property type="entry name" value="TBC20/Gyp8-like"/>
</dbReference>
<evidence type="ECO:0000256" key="2">
    <source>
        <dbReference type="SAM" id="MobiDB-lite"/>
    </source>
</evidence>
<gene>
    <name evidence="4" type="ORF">PFLG_02914</name>
</gene>
<feature type="non-terminal residue" evidence="4">
    <location>
        <position position="1"/>
    </location>
</feature>
<keyword evidence="3" id="KW-0472">Membrane</keyword>
<sequence>KEQEGENMKYNNRNYKKNSNEKNARNSSLKLSGTEFFFCLSWVVTYYSHVLTEFDKLARIFDTLLSNNGIFIIYFTSAIILYKKEELLNIANKKRKDQGYNNLYSETHYIFQNMKWKDINVENIIKKTYYYMNYKIPFDTFLNKIKNKISFPPFSPIYSYPFILHHFDYETKQEELKNRTVEKSILNFYNYKNGEYNNIQNYELKDISTEDTFFGVMGNVTPLNNNNNNKNEIKIKEAYKKNTLNSDNNIRNNVSNDCVNNSDCNSAYYNILREEKYNKNKKNNNNNDNNNNNNNNRDNESVSSFNGFEVDNSKYMSDLEINNNNNNNNNININISSNNINFNNSYNMKIELSKMKTYDKYIDHILNDEKGKDKERNDLYFNNNCCKDNNIYLYYPYSILCNNLDLNNNILKKHLLVEHFFKYVLYDFIINYEGICKKYQMASQKIWYTVKYVHVRSKKEVIIYKRRKEKERKKCEKIFHKMTRHVMLLYLHKCNKKKNKKYIYMNFLRKHKTSLSFNHFTIVMS</sequence>
<evidence type="ECO:0000256" key="3">
    <source>
        <dbReference type="SAM" id="Phobius"/>
    </source>
</evidence>
<dbReference type="GO" id="GO:0005789">
    <property type="term" value="C:endoplasmic reticulum membrane"/>
    <property type="evidence" value="ECO:0007669"/>
    <property type="project" value="TreeGrafter"/>
</dbReference>
<reference evidence="5" key="1">
    <citation type="submission" date="2015-07" db="EMBL/GenBank/DDBJ databases">
        <title>Annotation of Plasmodium falciparum RAJ116.</title>
        <authorList>
            <consortium name="The Broad Institute Genome Sequencing Platform"/>
            <person name="Volkman S.K."/>
            <person name="Neafsey D.E."/>
            <person name="Dash A.P."/>
            <person name="Chitnis C.E."/>
            <person name="Hartl D.L."/>
            <person name="Young S.K."/>
            <person name="Zeng Q."/>
            <person name="Koehrsen M."/>
            <person name="Alvarado L."/>
            <person name="Berlin A."/>
            <person name="Borenstein D."/>
            <person name="Chapman S.B."/>
            <person name="Chen Z."/>
            <person name="Engels R."/>
            <person name="Freedman E."/>
            <person name="Gellesch M."/>
            <person name="Goldberg J."/>
            <person name="Griggs A."/>
            <person name="Gujja S."/>
            <person name="Heilman E.R."/>
            <person name="Heiman D.I."/>
            <person name="Howarth C."/>
            <person name="Jen D."/>
            <person name="Larson L."/>
            <person name="Mehta T."/>
            <person name="Neiman D."/>
            <person name="Park D."/>
            <person name="Pearson M."/>
            <person name="Roberts A."/>
            <person name="Saif S."/>
            <person name="Shea T."/>
            <person name="Shenoy N."/>
            <person name="Sisk P."/>
            <person name="Stolte C."/>
            <person name="Sykes S."/>
            <person name="Walk T."/>
            <person name="White J."/>
            <person name="Yandava C."/>
            <person name="Haas B."/>
            <person name="Henn M.R."/>
            <person name="Nusbaum C."/>
            <person name="Birren B."/>
        </authorList>
    </citation>
    <scope>NUCLEOTIDE SEQUENCE [LARGE SCALE GENOMIC DNA]</scope>
    <source>
        <strain evidence="5">RAJ116</strain>
    </source>
</reference>
<dbReference type="Proteomes" id="UP000054566">
    <property type="component" value="Unassembled WGS sequence"/>
</dbReference>
<keyword evidence="3" id="KW-1133">Transmembrane helix</keyword>
<evidence type="ECO:0000313" key="4">
    <source>
        <dbReference type="EMBL" id="KNC38052.1"/>
    </source>
</evidence>
<feature type="region of interest" description="Disordered" evidence="2">
    <location>
        <begin position="278"/>
        <end position="306"/>
    </location>
</feature>
<feature type="region of interest" description="Disordered" evidence="2">
    <location>
        <begin position="1"/>
        <end position="24"/>
    </location>
</feature>
<reference evidence="5" key="2">
    <citation type="submission" date="2015-07" db="EMBL/GenBank/DDBJ databases">
        <title>The genome sequence of Plasmodium falciparum RAJ116.</title>
        <authorList>
            <consortium name="The Broad Institute Genome Sequencing Platform"/>
            <person name="Volkman S.K."/>
            <person name="Neafsey D.E."/>
            <person name="Dash A.P."/>
            <person name="Chitnis C.E."/>
            <person name="Hartl D.L."/>
            <person name="Young S.K."/>
            <person name="Kodira C.D."/>
            <person name="Zeng Q."/>
            <person name="Koehrsen M."/>
            <person name="Godfrey P."/>
            <person name="Alvarado L."/>
            <person name="Berlin A."/>
            <person name="Borenstein D."/>
            <person name="Chen Z."/>
            <person name="Engels R."/>
            <person name="Freedman E."/>
            <person name="Gellesch M."/>
            <person name="Goldberg J."/>
            <person name="Griggs A."/>
            <person name="Gujja S."/>
            <person name="Heiman D."/>
            <person name="Hepburn T."/>
            <person name="Howarth C."/>
            <person name="Jen D."/>
            <person name="Larson L."/>
            <person name="Lewis B."/>
            <person name="Mehta T."/>
            <person name="Park D."/>
            <person name="Pearson M."/>
            <person name="Roberts A."/>
            <person name="Saif S."/>
            <person name="Shea T."/>
            <person name="Shenoy N."/>
            <person name="Sisk P."/>
            <person name="Stolte C."/>
            <person name="Sykes S."/>
            <person name="Walk T."/>
            <person name="White J."/>
            <person name="Yandava C."/>
            <person name="Wirth D.F."/>
            <person name="Nusbaum C."/>
            <person name="Birren B."/>
        </authorList>
    </citation>
    <scope>NUCLEOTIDE SEQUENCE [LARGE SCALE GENOMIC DNA]</scope>
    <source>
        <strain evidence="5">RAJ116</strain>
    </source>
</reference>
<feature type="transmembrane region" description="Helical" evidence="3">
    <location>
        <begin position="60"/>
        <end position="82"/>
    </location>
</feature>
<keyword evidence="1" id="KW-0343">GTPase activation</keyword>
<dbReference type="PANTHER" id="PTHR20913:SF7">
    <property type="entry name" value="RE60063P"/>
    <property type="match status" value="1"/>
</dbReference>
<keyword evidence="3" id="KW-0812">Transmembrane</keyword>
<proteinExistence type="predicted"/>
<dbReference type="EMBL" id="GG664852">
    <property type="protein sequence ID" value="KNC38052.1"/>
    <property type="molecule type" value="Genomic_DNA"/>
</dbReference>
<dbReference type="AlphaFoldDB" id="A0A0L0D0K4"/>
<organism evidence="4 5">
    <name type="scientific">Plasmodium falciparum RAJ116</name>
    <dbReference type="NCBI Taxonomy" id="580058"/>
    <lineage>
        <taxon>Eukaryota</taxon>
        <taxon>Sar</taxon>
        <taxon>Alveolata</taxon>
        <taxon>Apicomplexa</taxon>
        <taxon>Aconoidasida</taxon>
        <taxon>Haemosporida</taxon>
        <taxon>Plasmodiidae</taxon>
        <taxon>Plasmodium</taxon>
        <taxon>Plasmodium (Laverania)</taxon>
    </lineage>
</organism>
<dbReference type="GO" id="GO:0006888">
    <property type="term" value="P:endoplasmic reticulum to Golgi vesicle-mediated transport"/>
    <property type="evidence" value="ECO:0007669"/>
    <property type="project" value="TreeGrafter"/>
</dbReference>
<evidence type="ECO:0000313" key="5">
    <source>
        <dbReference type="Proteomes" id="UP000054566"/>
    </source>
</evidence>
<dbReference type="InterPro" id="IPR035969">
    <property type="entry name" value="Rab-GAP_TBC_sf"/>
</dbReference>
<dbReference type="GO" id="GO:0005096">
    <property type="term" value="F:GTPase activator activity"/>
    <property type="evidence" value="ECO:0007669"/>
    <property type="project" value="UniProtKB-KW"/>
</dbReference>
<dbReference type="OrthoDB" id="206700at2759"/>
<name>A0A0L0D0K4_PLAFA</name>